<feature type="transmembrane region" description="Helical" evidence="6">
    <location>
        <begin position="333"/>
        <end position="352"/>
    </location>
</feature>
<reference evidence="8 9" key="1">
    <citation type="journal article" date="2022" name="bioRxiv">
        <title>Genomics of Preaxostyla Flagellates Illuminates Evolutionary Transitions and the Path Towards Mitochondrial Loss.</title>
        <authorList>
            <person name="Novak L.V.F."/>
            <person name="Treitli S.C."/>
            <person name="Pyrih J."/>
            <person name="Halakuc P."/>
            <person name="Pipaliya S.V."/>
            <person name="Vacek V."/>
            <person name="Brzon O."/>
            <person name="Soukal P."/>
            <person name="Eme L."/>
            <person name="Dacks J.B."/>
            <person name="Karnkowska A."/>
            <person name="Elias M."/>
            <person name="Hampl V."/>
        </authorList>
    </citation>
    <scope>NUCLEOTIDE SEQUENCE [LARGE SCALE GENOMIC DNA]</scope>
    <source>
        <strain evidence="8">NAU3</strain>
        <tissue evidence="8">Gut</tissue>
    </source>
</reference>
<keyword evidence="9" id="KW-1185">Reference proteome</keyword>
<feature type="transmembrane region" description="Helical" evidence="6">
    <location>
        <begin position="437"/>
        <end position="459"/>
    </location>
</feature>
<comment type="caution">
    <text evidence="8">The sequence shown here is derived from an EMBL/GenBank/DDBJ whole genome shotgun (WGS) entry which is preliminary data.</text>
</comment>
<evidence type="ECO:0000256" key="2">
    <source>
        <dbReference type="ARBA" id="ARBA00022692"/>
    </source>
</evidence>
<dbReference type="EMBL" id="JARBJD010000011">
    <property type="protein sequence ID" value="KAK2962431.1"/>
    <property type="molecule type" value="Genomic_DNA"/>
</dbReference>
<evidence type="ECO:0000256" key="6">
    <source>
        <dbReference type="SAM" id="Phobius"/>
    </source>
</evidence>
<gene>
    <name evidence="8" type="ORF">BLNAU_2674</name>
</gene>
<evidence type="ECO:0000256" key="3">
    <source>
        <dbReference type="ARBA" id="ARBA00022989"/>
    </source>
</evidence>
<evidence type="ECO:0000256" key="1">
    <source>
        <dbReference type="ARBA" id="ARBA00004141"/>
    </source>
</evidence>
<dbReference type="Proteomes" id="UP001281761">
    <property type="component" value="Unassembled WGS sequence"/>
</dbReference>
<name>A0ABQ9YF89_9EUKA</name>
<organism evidence="8 9">
    <name type="scientific">Blattamonas nauphoetae</name>
    <dbReference type="NCBI Taxonomy" id="2049346"/>
    <lineage>
        <taxon>Eukaryota</taxon>
        <taxon>Metamonada</taxon>
        <taxon>Preaxostyla</taxon>
        <taxon>Oxymonadida</taxon>
        <taxon>Blattamonas</taxon>
    </lineage>
</organism>
<dbReference type="Gene3D" id="1.10.287.70">
    <property type="match status" value="1"/>
</dbReference>
<evidence type="ECO:0000256" key="4">
    <source>
        <dbReference type="ARBA" id="ARBA00023136"/>
    </source>
</evidence>
<keyword evidence="4 6" id="KW-0472">Membrane</keyword>
<evidence type="ECO:0000313" key="8">
    <source>
        <dbReference type="EMBL" id="KAK2962431.1"/>
    </source>
</evidence>
<dbReference type="PANTHER" id="PTHR12127:SF7">
    <property type="entry name" value="SD02261P"/>
    <property type="match status" value="1"/>
</dbReference>
<keyword evidence="3 6" id="KW-1133">Transmembrane helix</keyword>
<feature type="region of interest" description="Disordered" evidence="5">
    <location>
        <begin position="604"/>
        <end position="651"/>
    </location>
</feature>
<keyword evidence="2 6" id="KW-0812">Transmembrane</keyword>
<proteinExistence type="predicted"/>
<sequence length="651" mass="73515">MTTSRWLQFKEATLEEKLTLSPLEKWKKYKIFPWKLFVQVLMSLVVIAEITLRTYTTSQSVMSLNELIDHIVKGEDYDADESLDRSILLHTVSSFTEHISKVSKAYFALPDTIASNISLTVPNKHPRITYIYMPGWNASLTNPTFNTKSKTVTAVVSKDNPHPPFGESGFNDTMGVRQMKSYTYNLPMQITHHAAFNGYQVENWDLKVHYSFNKRSLIEVTTKFTLHIVKMSPVEWAELILGAVLLALSIWSLFLAIKQLITAVMIMKDTKKTYLEFYQKGEIIVPWSKVPFRVKMRFFNTWHMVMLISSIMSFFAGLFDILQAIGLVATSSWIAAIRGLSGFLVMMNYLRFLEFSKKFYMLIYVVKAAVPIIMRLLVTCIPIFVGFVLAGVALFSKADDHFSTIQNTVMCLFALMNGDIVLEVWDHIRYFNPVVSALYLLLYCLFFICVVVNITISIIEEAYYASKRKLYTDWQWEETLGQNDPQFASLILKINKLQQQKSKKSPTPTKKLTPSPTPDPVAQPNLGSSQTNISVSSGFAFGLEPIPIADGSQSRDLSASQSEAKAASLRNMTLAENTPDSIRYMFVARNAIDNSSVTMEKQFSRQSRQLKPTKISGSTNISSSPPGSSISSNLRSMSSSPSAQQKDEFAP</sequence>
<dbReference type="PANTHER" id="PTHR12127">
    <property type="entry name" value="MUCOLIPIN"/>
    <property type="match status" value="1"/>
</dbReference>
<feature type="region of interest" description="Disordered" evidence="5">
    <location>
        <begin position="498"/>
        <end position="527"/>
    </location>
</feature>
<feature type="transmembrane region" description="Helical" evidence="6">
    <location>
        <begin position="372"/>
        <end position="395"/>
    </location>
</feature>
<protein>
    <submittedName>
        <fullName evidence="8">G-protein-coupled receptor family protein</fullName>
    </submittedName>
</protein>
<feature type="compositionally biased region" description="Low complexity" evidence="5">
    <location>
        <begin position="498"/>
        <end position="514"/>
    </location>
</feature>
<dbReference type="InterPro" id="IPR039031">
    <property type="entry name" value="Mucolipin"/>
</dbReference>
<evidence type="ECO:0000313" key="9">
    <source>
        <dbReference type="Proteomes" id="UP001281761"/>
    </source>
</evidence>
<feature type="compositionally biased region" description="Low complexity" evidence="5">
    <location>
        <begin position="616"/>
        <end position="642"/>
    </location>
</feature>
<accession>A0ABQ9YF89</accession>
<dbReference type="Pfam" id="PF08016">
    <property type="entry name" value="PKD_channel"/>
    <property type="match status" value="1"/>
</dbReference>
<comment type="subcellular location">
    <subcellularLocation>
        <location evidence="1">Membrane</location>
        <topology evidence="1">Multi-pass membrane protein</topology>
    </subcellularLocation>
</comment>
<keyword evidence="8" id="KW-0675">Receptor</keyword>
<feature type="domain" description="Polycystin cation channel PKD1/PKD2" evidence="7">
    <location>
        <begin position="335"/>
        <end position="464"/>
    </location>
</feature>
<evidence type="ECO:0000256" key="5">
    <source>
        <dbReference type="SAM" id="MobiDB-lite"/>
    </source>
</evidence>
<feature type="transmembrane region" description="Helical" evidence="6">
    <location>
        <begin position="236"/>
        <end position="257"/>
    </location>
</feature>
<feature type="transmembrane region" description="Helical" evidence="6">
    <location>
        <begin position="301"/>
        <end position="321"/>
    </location>
</feature>
<dbReference type="InterPro" id="IPR013122">
    <property type="entry name" value="PKD1_2_channel"/>
</dbReference>
<evidence type="ECO:0000259" key="7">
    <source>
        <dbReference type="Pfam" id="PF08016"/>
    </source>
</evidence>